<dbReference type="EMBL" id="JELW01000068">
    <property type="protein sequence ID" value="EXU95707.1"/>
    <property type="molecule type" value="Genomic_DNA"/>
</dbReference>
<dbReference type="Pfam" id="PF08613">
    <property type="entry name" value="Cyclin"/>
    <property type="match status" value="1"/>
</dbReference>
<reference evidence="1 2" key="1">
    <citation type="submission" date="2014-02" db="EMBL/GenBank/DDBJ databases">
        <title>The genome sequence of the entomopathogenic fungus Metarhizium robertsii ARSEF 2575.</title>
        <authorList>
            <person name="Giuliano Garisto Donzelli B."/>
            <person name="Roe B.A."/>
            <person name="Macmil S.L."/>
            <person name="Krasnoff S.B."/>
            <person name="Gibson D.M."/>
        </authorList>
    </citation>
    <scope>NUCLEOTIDE SEQUENCE [LARGE SCALE GENOMIC DNA]</scope>
    <source>
        <strain evidence="1 2">ARSEF 2575</strain>
    </source>
</reference>
<protein>
    <submittedName>
        <fullName evidence="1">Cyclin domain protein</fullName>
    </submittedName>
</protein>
<name>A0A0A1UN35_9HYPO</name>
<dbReference type="InterPro" id="IPR013922">
    <property type="entry name" value="Cyclin_PHO80-like"/>
</dbReference>
<dbReference type="Gene3D" id="1.10.472.10">
    <property type="entry name" value="Cyclin-like"/>
    <property type="match status" value="1"/>
</dbReference>
<comment type="caution">
    <text evidence="1">The sequence shown here is derived from an EMBL/GenBank/DDBJ whole genome shotgun (WGS) entry which is preliminary data.</text>
</comment>
<gene>
    <name evidence="1" type="ORF">X797_011222</name>
</gene>
<dbReference type="SUPFAM" id="SSF47954">
    <property type="entry name" value="Cyclin-like"/>
    <property type="match status" value="1"/>
</dbReference>
<dbReference type="Proteomes" id="UP000030151">
    <property type="component" value="Unassembled WGS sequence"/>
</dbReference>
<evidence type="ECO:0000313" key="2">
    <source>
        <dbReference type="Proteomes" id="UP000030151"/>
    </source>
</evidence>
<dbReference type="PANTHER" id="PTHR15615">
    <property type="match status" value="1"/>
</dbReference>
<dbReference type="GO" id="GO:0019901">
    <property type="term" value="F:protein kinase binding"/>
    <property type="evidence" value="ECO:0007669"/>
    <property type="project" value="InterPro"/>
</dbReference>
<dbReference type="PANTHER" id="PTHR15615:SF10">
    <property type="entry name" value="PHO85 CYCLIN-2-RELATED"/>
    <property type="match status" value="1"/>
</dbReference>
<dbReference type="InterPro" id="IPR036915">
    <property type="entry name" value="Cyclin-like_sf"/>
</dbReference>
<organism evidence="1 2">
    <name type="scientific">Metarhizium robertsii</name>
    <dbReference type="NCBI Taxonomy" id="568076"/>
    <lineage>
        <taxon>Eukaryota</taxon>
        <taxon>Fungi</taxon>
        <taxon>Dikarya</taxon>
        <taxon>Ascomycota</taxon>
        <taxon>Pezizomycotina</taxon>
        <taxon>Sordariomycetes</taxon>
        <taxon>Hypocreomycetidae</taxon>
        <taxon>Hypocreales</taxon>
        <taxon>Clavicipitaceae</taxon>
        <taxon>Metarhizium</taxon>
    </lineage>
</organism>
<dbReference type="GO" id="GO:0005634">
    <property type="term" value="C:nucleus"/>
    <property type="evidence" value="ECO:0007669"/>
    <property type="project" value="TreeGrafter"/>
</dbReference>
<dbReference type="GO" id="GO:0000307">
    <property type="term" value="C:cyclin-dependent protein kinase holoenzyme complex"/>
    <property type="evidence" value="ECO:0007669"/>
    <property type="project" value="TreeGrafter"/>
</dbReference>
<dbReference type="CDD" id="cd20557">
    <property type="entry name" value="CYCLIN_ScPCL1-like"/>
    <property type="match status" value="1"/>
</dbReference>
<sequence>MSLPVDTVITHLNRLVRGFRHSKGDQLQCRCSPPPLEDYIPWLVRLFRLESPELLYASAYLDRLHHSRRRPRGIQRCTSHRLALAAIVVAHKYLRDNSYTNMDWGRGLCISKEEMDRTERAMLKLLGWNLRVSDEELQAVSLAVRRPLTHPTRLKKIRLRRENAIMGTRARMVQDIVVV</sequence>
<proteinExistence type="predicted"/>
<accession>A0A0A1UN35</accession>
<dbReference type="HOGENOM" id="CLU_1586877_0_0_1"/>
<dbReference type="GO" id="GO:0016538">
    <property type="term" value="F:cyclin-dependent protein serine/threonine kinase regulator activity"/>
    <property type="evidence" value="ECO:0007669"/>
    <property type="project" value="TreeGrafter"/>
</dbReference>
<dbReference type="AlphaFoldDB" id="A0A0A1UN35"/>
<evidence type="ECO:0000313" key="1">
    <source>
        <dbReference type="EMBL" id="EXU95707.1"/>
    </source>
</evidence>